<dbReference type="PANTHER" id="PTHR43312:SF1">
    <property type="entry name" value="NADP-DEPENDENT OXIDOREDUCTASE DOMAIN-CONTAINING PROTEIN"/>
    <property type="match status" value="1"/>
</dbReference>
<gene>
    <name evidence="2" type="ORF">QLQ12_23490</name>
</gene>
<dbReference type="EMBL" id="JASCTH010000015">
    <property type="protein sequence ID" value="MDI6101588.1"/>
    <property type="molecule type" value="Genomic_DNA"/>
</dbReference>
<sequence length="320" mass="33499">MELRNFGSLGHVSALTLGGGGIAGVWGGTDRSEAVATVHAALDSGVTMLDLAPSYGTGFESEYAVAEALRLRPAPDVMITSKVQLPDDDGRDFAARIRRSLHDSLRRLGRDHLDVFLLHTQFRRAGQTLPGTVDPAGYRDEIVPTFESLRGEGRIRAWGVTAVGDPVPLTDALSASPRPDAAQIVVNALDQSGDLWIHGDTVRPDNAALIRAAGDAGVAVIGIRVVAAGSLTSALDRQVPPTHPAAIDFARARPFRDLAAELGESPAALAHRYALSVPGVATVVLGVKNRTELAECLAAEARGPLTDAELKAVAGLRPAA</sequence>
<dbReference type="InterPro" id="IPR053135">
    <property type="entry name" value="AKR2_Oxidoreductase"/>
</dbReference>
<dbReference type="Gene3D" id="3.20.20.100">
    <property type="entry name" value="NADP-dependent oxidoreductase domain"/>
    <property type="match status" value="1"/>
</dbReference>
<protein>
    <submittedName>
        <fullName evidence="2">Aldo/keto reductase</fullName>
    </submittedName>
</protein>
<proteinExistence type="predicted"/>
<dbReference type="PRINTS" id="PR00069">
    <property type="entry name" value="ALDKETRDTASE"/>
</dbReference>
<evidence type="ECO:0000313" key="3">
    <source>
        <dbReference type="Proteomes" id="UP001241758"/>
    </source>
</evidence>
<dbReference type="InterPro" id="IPR036812">
    <property type="entry name" value="NAD(P)_OxRdtase_dom_sf"/>
</dbReference>
<dbReference type="SUPFAM" id="SSF51430">
    <property type="entry name" value="NAD(P)-linked oxidoreductase"/>
    <property type="match status" value="1"/>
</dbReference>
<feature type="domain" description="NADP-dependent oxidoreductase" evidence="1">
    <location>
        <begin position="15"/>
        <end position="315"/>
    </location>
</feature>
<comment type="caution">
    <text evidence="2">The sequence shown here is derived from an EMBL/GenBank/DDBJ whole genome shotgun (WGS) entry which is preliminary data.</text>
</comment>
<accession>A0ABT6WPD7</accession>
<dbReference type="InterPro" id="IPR023210">
    <property type="entry name" value="NADP_OxRdtase_dom"/>
</dbReference>
<organism evidence="2 3">
    <name type="scientific">Actinoplanes sandaracinus</name>
    <dbReference type="NCBI Taxonomy" id="3045177"/>
    <lineage>
        <taxon>Bacteria</taxon>
        <taxon>Bacillati</taxon>
        <taxon>Actinomycetota</taxon>
        <taxon>Actinomycetes</taxon>
        <taxon>Micromonosporales</taxon>
        <taxon>Micromonosporaceae</taxon>
        <taxon>Actinoplanes</taxon>
    </lineage>
</organism>
<name>A0ABT6WPD7_9ACTN</name>
<keyword evidence="3" id="KW-1185">Reference proteome</keyword>
<reference evidence="2 3" key="1">
    <citation type="submission" date="2023-05" db="EMBL/GenBank/DDBJ databases">
        <title>Actinoplanes sp. NEAU-A12 genome sequencing.</title>
        <authorList>
            <person name="Wang Z.-S."/>
        </authorList>
    </citation>
    <scope>NUCLEOTIDE SEQUENCE [LARGE SCALE GENOMIC DNA]</scope>
    <source>
        <strain evidence="2 3">NEAU-A12</strain>
    </source>
</reference>
<evidence type="ECO:0000259" key="1">
    <source>
        <dbReference type="Pfam" id="PF00248"/>
    </source>
</evidence>
<dbReference type="RefSeq" id="WP_282762491.1">
    <property type="nucleotide sequence ID" value="NZ_JASCTH010000015.1"/>
</dbReference>
<evidence type="ECO:0000313" key="2">
    <source>
        <dbReference type="EMBL" id="MDI6101588.1"/>
    </source>
</evidence>
<dbReference type="Proteomes" id="UP001241758">
    <property type="component" value="Unassembled WGS sequence"/>
</dbReference>
<dbReference type="Pfam" id="PF00248">
    <property type="entry name" value="Aldo_ket_red"/>
    <property type="match status" value="1"/>
</dbReference>
<dbReference type="InterPro" id="IPR020471">
    <property type="entry name" value="AKR"/>
</dbReference>
<dbReference type="PANTHER" id="PTHR43312">
    <property type="entry name" value="D-THREO-ALDOSE 1-DEHYDROGENASE"/>
    <property type="match status" value="1"/>
</dbReference>